<organism evidence="1">
    <name type="scientific">marine sediment metagenome</name>
    <dbReference type="NCBI Taxonomy" id="412755"/>
    <lineage>
        <taxon>unclassified sequences</taxon>
        <taxon>metagenomes</taxon>
        <taxon>ecological metagenomes</taxon>
    </lineage>
</organism>
<feature type="non-terminal residue" evidence="1">
    <location>
        <position position="1"/>
    </location>
</feature>
<accession>A0A0F8Z742</accession>
<evidence type="ECO:0000313" key="1">
    <source>
        <dbReference type="EMBL" id="KKK62234.1"/>
    </source>
</evidence>
<reference evidence="1" key="1">
    <citation type="journal article" date="2015" name="Nature">
        <title>Complex archaea that bridge the gap between prokaryotes and eukaryotes.</title>
        <authorList>
            <person name="Spang A."/>
            <person name="Saw J.H."/>
            <person name="Jorgensen S.L."/>
            <person name="Zaremba-Niedzwiedzka K."/>
            <person name="Martijn J."/>
            <person name="Lind A.E."/>
            <person name="van Eijk R."/>
            <person name="Schleper C."/>
            <person name="Guy L."/>
            <person name="Ettema T.J."/>
        </authorList>
    </citation>
    <scope>NUCLEOTIDE SEQUENCE</scope>
</reference>
<sequence length="106" mass="11942">VLNKPVSTKVSNLNKIELGELGISVRESMRIGLLANTFHHPIFAKFFLKQAGIISDSAMSKEGWFTELFVTSKKYASRASSSDTTALPQFDKGKWRMFSKKRKSNQ</sequence>
<protein>
    <submittedName>
        <fullName evidence="1">Uncharacterized protein</fullName>
    </submittedName>
</protein>
<comment type="caution">
    <text evidence="1">The sequence shown here is derived from an EMBL/GenBank/DDBJ whole genome shotgun (WGS) entry which is preliminary data.</text>
</comment>
<name>A0A0F8Z742_9ZZZZ</name>
<gene>
    <name evidence="1" type="ORF">LCGC14_3006380</name>
</gene>
<proteinExistence type="predicted"/>
<dbReference type="EMBL" id="LAZR01062092">
    <property type="protein sequence ID" value="KKK62234.1"/>
    <property type="molecule type" value="Genomic_DNA"/>
</dbReference>
<dbReference type="AlphaFoldDB" id="A0A0F8Z742"/>